<protein>
    <submittedName>
        <fullName evidence="2">Uncharacterized protein</fullName>
    </submittedName>
</protein>
<evidence type="ECO:0000313" key="3">
    <source>
        <dbReference type="Proteomes" id="UP000623467"/>
    </source>
</evidence>
<feature type="region of interest" description="Disordered" evidence="1">
    <location>
        <begin position="150"/>
        <end position="175"/>
    </location>
</feature>
<reference evidence="2" key="1">
    <citation type="submission" date="2020-05" db="EMBL/GenBank/DDBJ databases">
        <title>Mycena genomes resolve the evolution of fungal bioluminescence.</title>
        <authorList>
            <person name="Tsai I.J."/>
        </authorList>
    </citation>
    <scope>NUCLEOTIDE SEQUENCE</scope>
    <source>
        <strain evidence="2">160909Yilan</strain>
    </source>
</reference>
<gene>
    <name evidence="2" type="ORF">MSAN_00087700</name>
</gene>
<evidence type="ECO:0000313" key="2">
    <source>
        <dbReference type="EMBL" id="KAF7376707.1"/>
    </source>
</evidence>
<accession>A0A8H7DKG6</accession>
<proteinExistence type="predicted"/>
<evidence type="ECO:0000256" key="1">
    <source>
        <dbReference type="SAM" id="MobiDB-lite"/>
    </source>
</evidence>
<organism evidence="2 3">
    <name type="scientific">Mycena sanguinolenta</name>
    <dbReference type="NCBI Taxonomy" id="230812"/>
    <lineage>
        <taxon>Eukaryota</taxon>
        <taxon>Fungi</taxon>
        <taxon>Dikarya</taxon>
        <taxon>Basidiomycota</taxon>
        <taxon>Agaricomycotina</taxon>
        <taxon>Agaricomycetes</taxon>
        <taxon>Agaricomycetidae</taxon>
        <taxon>Agaricales</taxon>
        <taxon>Marasmiineae</taxon>
        <taxon>Mycenaceae</taxon>
        <taxon>Mycena</taxon>
    </lineage>
</organism>
<name>A0A8H7DKG6_9AGAR</name>
<keyword evidence="3" id="KW-1185">Reference proteome</keyword>
<dbReference type="Proteomes" id="UP000623467">
    <property type="component" value="Unassembled WGS sequence"/>
</dbReference>
<dbReference type="EMBL" id="JACAZH010000001">
    <property type="protein sequence ID" value="KAF7376707.1"/>
    <property type="molecule type" value="Genomic_DNA"/>
</dbReference>
<comment type="caution">
    <text evidence="2">The sequence shown here is derived from an EMBL/GenBank/DDBJ whole genome shotgun (WGS) entry which is preliminary data.</text>
</comment>
<feature type="compositionally biased region" description="Basic residues" evidence="1">
    <location>
        <begin position="163"/>
        <end position="175"/>
    </location>
</feature>
<sequence length="175" mass="19377">MWCPNWTMMRKLAVGHGNEIDAAFEHIQMPMLALPVIPPYYTPPISHSSSCTGPLRSNFIEKYTLPDRQISRALHLGTSTALRTFPAVDEVDDLSPQQNRDLHAGRRDEEHHLELDEYSSCGCGSDCETRGEITRLGTPVHPGALSTARYAAPAPSGASVSRSARRNQQLRRLQG</sequence>
<dbReference type="AlphaFoldDB" id="A0A8H7DKG6"/>